<keyword evidence="4" id="KW-1003">Cell membrane</keyword>
<evidence type="ECO:0000256" key="5">
    <source>
        <dbReference type="ARBA" id="ARBA00022692"/>
    </source>
</evidence>
<dbReference type="GO" id="GO:0005886">
    <property type="term" value="C:plasma membrane"/>
    <property type="evidence" value="ECO:0007669"/>
    <property type="project" value="UniProtKB-SubCell"/>
</dbReference>
<evidence type="ECO:0000313" key="11">
    <source>
        <dbReference type="EMBL" id="SBS73260.1"/>
    </source>
</evidence>
<dbReference type="Pfam" id="PF00893">
    <property type="entry name" value="Multi_Drug_Res"/>
    <property type="match status" value="1"/>
</dbReference>
<dbReference type="Gene3D" id="1.10.3730.20">
    <property type="match status" value="1"/>
</dbReference>
<dbReference type="EMBL" id="FLQS01000008">
    <property type="protein sequence ID" value="SBS73260.1"/>
    <property type="molecule type" value="Genomic_DNA"/>
</dbReference>
<evidence type="ECO:0000256" key="8">
    <source>
        <dbReference type="ARBA" id="ARBA00023251"/>
    </source>
</evidence>
<comment type="similarity">
    <text evidence="2">Belongs to the drug/metabolite transporter (DMT) superfamily. Small multidrug resistance (SMR) (TC 2.A.7.1) family. Mmr subfamily.</text>
</comment>
<dbReference type="GO" id="GO:0022857">
    <property type="term" value="F:transmembrane transporter activity"/>
    <property type="evidence" value="ECO:0007669"/>
    <property type="project" value="InterPro"/>
</dbReference>
<protein>
    <submittedName>
        <fullName evidence="11">Multidrug resistance protein DLP12 prophage</fullName>
    </submittedName>
</protein>
<dbReference type="PANTHER" id="PTHR30561:SF1">
    <property type="entry name" value="MULTIDRUG TRANSPORTER EMRE"/>
    <property type="match status" value="1"/>
</dbReference>
<proteinExistence type="inferred from homology"/>
<name>A0A1Y5P6W9_9MYCO</name>
<evidence type="ECO:0000256" key="7">
    <source>
        <dbReference type="ARBA" id="ARBA00023136"/>
    </source>
</evidence>
<keyword evidence="6 10" id="KW-1133">Transmembrane helix</keyword>
<organism evidence="11">
    <name type="scientific">uncultured Mycobacterium sp</name>
    <dbReference type="NCBI Taxonomy" id="171292"/>
    <lineage>
        <taxon>Bacteria</taxon>
        <taxon>Bacillati</taxon>
        <taxon>Actinomycetota</taxon>
        <taxon>Actinomycetes</taxon>
        <taxon>Mycobacteriales</taxon>
        <taxon>Mycobacteriaceae</taxon>
        <taxon>Mycobacterium</taxon>
        <taxon>environmental samples</taxon>
    </lineage>
</organism>
<dbReference type="InterPro" id="IPR000390">
    <property type="entry name" value="Small_drug/metabolite_transptr"/>
</dbReference>
<keyword evidence="8" id="KW-0046">Antibiotic resistance</keyword>
<evidence type="ECO:0000256" key="10">
    <source>
        <dbReference type="SAM" id="Phobius"/>
    </source>
</evidence>
<gene>
    <name evidence="11" type="primary">emrE</name>
    <name evidence="11" type="ORF">MHPYR_160077</name>
</gene>
<keyword evidence="3" id="KW-0813">Transport</keyword>
<evidence type="ECO:0000256" key="1">
    <source>
        <dbReference type="ARBA" id="ARBA00004651"/>
    </source>
</evidence>
<feature type="transmembrane region" description="Helical" evidence="10">
    <location>
        <begin position="89"/>
        <end position="107"/>
    </location>
</feature>
<sequence length="116" mass="12014">MEVPGVRKWALLLAAICVEVTGTLSLRASQDHRAWLAVVVVGYLASFYFLALVLRAGMPIGVAYGVWGAVGTAATAALAAVIFGDPFTTPIIAGIGLIIAGVLLVELGSRHEESPP</sequence>
<accession>A0A1Y5P6W9</accession>
<evidence type="ECO:0000256" key="6">
    <source>
        <dbReference type="ARBA" id="ARBA00022989"/>
    </source>
</evidence>
<dbReference type="PANTHER" id="PTHR30561">
    <property type="entry name" value="SMR FAMILY PROTON-DEPENDENT DRUG EFFLUX TRANSPORTER SUGE"/>
    <property type="match status" value="1"/>
</dbReference>
<evidence type="ECO:0000256" key="2">
    <source>
        <dbReference type="ARBA" id="ARBA00007822"/>
    </source>
</evidence>
<comment type="subcellular location">
    <subcellularLocation>
        <location evidence="1 9">Cell membrane</location>
        <topology evidence="1 9">Multi-pass membrane protein</topology>
    </subcellularLocation>
</comment>
<evidence type="ECO:0000256" key="4">
    <source>
        <dbReference type="ARBA" id="ARBA00022475"/>
    </source>
</evidence>
<keyword evidence="5 9" id="KW-0812">Transmembrane</keyword>
<evidence type="ECO:0000256" key="9">
    <source>
        <dbReference type="RuleBase" id="RU003942"/>
    </source>
</evidence>
<feature type="transmembrane region" description="Helical" evidence="10">
    <location>
        <begin position="61"/>
        <end position="83"/>
    </location>
</feature>
<dbReference type="AlphaFoldDB" id="A0A1Y5P6W9"/>
<dbReference type="InterPro" id="IPR045324">
    <property type="entry name" value="Small_multidrug_res"/>
</dbReference>
<feature type="transmembrane region" description="Helical" evidence="10">
    <location>
        <begin position="35"/>
        <end position="54"/>
    </location>
</feature>
<reference evidence="11" key="1">
    <citation type="submission" date="2016-03" db="EMBL/GenBank/DDBJ databases">
        <authorList>
            <person name="Ploux O."/>
        </authorList>
    </citation>
    <scope>NUCLEOTIDE SEQUENCE</scope>
    <source>
        <strain evidence="11">UC10</strain>
    </source>
</reference>
<dbReference type="GO" id="GO:0046677">
    <property type="term" value="P:response to antibiotic"/>
    <property type="evidence" value="ECO:0007669"/>
    <property type="project" value="UniProtKB-KW"/>
</dbReference>
<keyword evidence="7 10" id="KW-0472">Membrane</keyword>
<dbReference type="InterPro" id="IPR037185">
    <property type="entry name" value="EmrE-like"/>
</dbReference>
<dbReference type="SUPFAM" id="SSF103481">
    <property type="entry name" value="Multidrug resistance efflux transporter EmrE"/>
    <property type="match status" value="1"/>
</dbReference>
<evidence type="ECO:0000256" key="3">
    <source>
        <dbReference type="ARBA" id="ARBA00022448"/>
    </source>
</evidence>